<evidence type="ECO:0000256" key="5">
    <source>
        <dbReference type="ARBA" id="ARBA00023136"/>
    </source>
</evidence>
<evidence type="ECO:0000256" key="1">
    <source>
        <dbReference type="ARBA" id="ARBA00004141"/>
    </source>
</evidence>
<keyword evidence="5 6" id="KW-0472">Membrane</keyword>
<evidence type="ECO:0000256" key="2">
    <source>
        <dbReference type="ARBA" id="ARBA00022448"/>
    </source>
</evidence>
<feature type="transmembrane region" description="Helical" evidence="6">
    <location>
        <begin position="248"/>
        <end position="265"/>
    </location>
</feature>
<accession>J5T642</accession>
<dbReference type="PANTHER" id="PTHR23511:SF5">
    <property type="entry name" value="MAJOR FACILITATOR-TYPE TRANSPORTER HXNZ-RELATED"/>
    <property type="match status" value="1"/>
</dbReference>
<sequence>MVVLRAIAKYNEDGFDIQHQDVAMAQADPDGERDALMHASPAMSPPVSPVAPTSLRAQQAGHRHRSKGKWYHEFAGQMSKLFSPKWRRTVTLMWIIWGAMALAYTMFNVWLPAVLESRQTGPDAIRSGLWDLVLYALAGCPGSVIGAWMIQTKLGRRRSLAICTIATAVSVFAFVGVRAGMALTVSSMFISLTGTAMYAVLYGMTPETFGTEIRGTACGTSAALSRLTGVIAPVTAGILLTMSQTLPLLSVAVIYVFTAFCSLLLPPDRKSDGGPVTMAH</sequence>
<dbReference type="SUPFAM" id="SSF103473">
    <property type="entry name" value="MFS general substrate transporter"/>
    <property type="match status" value="1"/>
</dbReference>
<feature type="transmembrane region" description="Helical" evidence="6">
    <location>
        <begin position="183"/>
        <end position="202"/>
    </location>
</feature>
<keyword evidence="3 6" id="KW-0812">Transmembrane</keyword>
<comment type="caution">
    <text evidence="7">The sequence shown here is derived from an EMBL/GenBank/DDBJ whole genome shotgun (WGS) entry which is preliminary data.</text>
</comment>
<dbReference type="InterPro" id="IPR011701">
    <property type="entry name" value="MFS"/>
</dbReference>
<feature type="transmembrane region" description="Helical" evidence="6">
    <location>
        <begin position="132"/>
        <end position="150"/>
    </location>
</feature>
<dbReference type="AlphaFoldDB" id="J5T642"/>
<reference evidence="7 8" key="1">
    <citation type="journal article" date="2012" name="Eukaryot. Cell">
        <title>Draft genome sequence of CBS 2479, the standard type strain of Trichosporon asahii.</title>
        <authorList>
            <person name="Yang R.Y."/>
            <person name="Li H.T."/>
            <person name="Zhu H."/>
            <person name="Zhou G.P."/>
            <person name="Wang M."/>
            <person name="Wang L."/>
        </authorList>
    </citation>
    <scope>NUCLEOTIDE SEQUENCE [LARGE SCALE GENOMIC DNA]</scope>
    <source>
        <strain evidence="8">ATCC 90039 / CBS 2479 / JCM 2466 / KCTC 7840 / NCYC 2677 / UAMH 7654</strain>
    </source>
</reference>
<feature type="transmembrane region" description="Helical" evidence="6">
    <location>
        <begin position="90"/>
        <end position="112"/>
    </location>
</feature>
<proteinExistence type="predicted"/>
<dbReference type="Gene3D" id="1.20.1250.20">
    <property type="entry name" value="MFS general substrate transporter like domains"/>
    <property type="match status" value="1"/>
</dbReference>
<dbReference type="Pfam" id="PF07690">
    <property type="entry name" value="MFS_1"/>
    <property type="match status" value="1"/>
</dbReference>
<dbReference type="RefSeq" id="XP_014180092.1">
    <property type="nucleotide sequence ID" value="XM_014324617.1"/>
</dbReference>
<dbReference type="Proteomes" id="UP000002748">
    <property type="component" value="Unassembled WGS sequence"/>
</dbReference>
<comment type="subcellular location">
    <subcellularLocation>
        <location evidence="1">Membrane</location>
        <topology evidence="1">Multi-pass membrane protein</topology>
    </subcellularLocation>
</comment>
<keyword evidence="4 6" id="KW-1133">Transmembrane helix</keyword>
<dbReference type="InterPro" id="IPR036259">
    <property type="entry name" value="MFS_trans_sf"/>
</dbReference>
<dbReference type="EMBL" id="ALBS01000173">
    <property type="protein sequence ID" value="EJT49376.1"/>
    <property type="molecule type" value="Genomic_DNA"/>
</dbReference>
<evidence type="ECO:0000256" key="4">
    <source>
        <dbReference type="ARBA" id="ARBA00022989"/>
    </source>
</evidence>
<dbReference type="HOGENOM" id="CLU_994625_0_0_1"/>
<organism evidence="7 8">
    <name type="scientific">Trichosporon asahii var. asahii (strain ATCC 90039 / CBS 2479 / JCM 2466 / KCTC 7840 / NBRC 103889/ NCYC 2677 / UAMH 7654)</name>
    <name type="common">Yeast</name>
    <dbReference type="NCBI Taxonomy" id="1186058"/>
    <lineage>
        <taxon>Eukaryota</taxon>
        <taxon>Fungi</taxon>
        <taxon>Dikarya</taxon>
        <taxon>Basidiomycota</taxon>
        <taxon>Agaricomycotina</taxon>
        <taxon>Tremellomycetes</taxon>
        <taxon>Trichosporonales</taxon>
        <taxon>Trichosporonaceae</taxon>
        <taxon>Trichosporon</taxon>
    </lineage>
</organism>
<evidence type="ECO:0000313" key="7">
    <source>
        <dbReference type="EMBL" id="EJT49376.1"/>
    </source>
</evidence>
<dbReference type="PANTHER" id="PTHR23511">
    <property type="entry name" value="SYNAPTIC VESICLE GLYCOPROTEIN 2"/>
    <property type="match status" value="1"/>
</dbReference>
<evidence type="ECO:0000313" key="8">
    <source>
        <dbReference type="Proteomes" id="UP000002748"/>
    </source>
</evidence>
<feature type="transmembrane region" description="Helical" evidence="6">
    <location>
        <begin position="223"/>
        <end position="242"/>
    </location>
</feature>
<dbReference type="OrthoDB" id="2591935at2759"/>
<dbReference type="KEGG" id="tasa:A1Q1_01578"/>
<dbReference type="GeneID" id="25985092"/>
<dbReference type="GO" id="GO:0022857">
    <property type="term" value="F:transmembrane transporter activity"/>
    <property type="evidence" value="ECO:0007669"/>
    <property type="project" value="InterPro"/>
</dbReference>
<name>J5T642_TRIAS</name>
<dbReference type="GO" id="GO:0016020">
    <property type="term" value="C:membrane"/>
    <property type="evidence" value="ECO:0007669"/>
    <property type="project" value="UniProtKB-SubCell"/>
</dbReference>
<feature type="transmembrane region" description="Helical" evidence="6">
    <location>
        <begin position="159"/>
        <end position="177"/>
    </location>
</feature>
<gene>
    <name evidence="7" type="ORF">A1Q1_01578</name>
</gene>
<evidence type="ECO:0000256" key="3">
    <source>
        <dbReference type="ARBA" id="ARBA00022692"/>
    </source>
</evidence>
<dbReference type="VEuPathDB" id="FungiDB:A1Q1_01578"/>
<protein>
    <submittedName>
        <fullName evidence="7">Membrane transporter</fullName>
    </submittedName>
</protein>
<evidence type="ECO:0000256" key="6">
    <source>
        <dbReference type="SAM" id="Phobius"/>
    </source>
</evidence>
<keyword evidence="2" id="KW-0813">Transport</keyword>